<gene>
    <name evidence="1" type="ORF">QFC24_006079</name>
</gene>
<reference evidence="1" key="1">
    <citation type="submission" date="2023-04" db="EMBL/GenBank/DDBJ databases">
        <title>Draft Genome sequencing of Naganishia species isolated from polar environments using Oxford Nanopore Technology.</title>
        <authorList>
            <person name="Leo P."/>
            <person name="Venkateswaran K."/>
        </authorList>
    </citation>
    <scope>NUCLEOTIDE SEQUENCE</scope>
    <source>
        <strain evidence="1">DBVPG 5303</strain>
    </source>
</reference>
<protein>
    <submittedName>
        <fullName evidence="1">Uncharacterized protein</fullName>
    </submittedName>
</protein>
<organism evidence="1 2">
    <name type="scientific">Naganishia onofrii</name>
    <dbReference type="NCBI Taxonomy" id="1851511"/>
    <lineage>
        <taxon>Eukaryota</taxon>
        <taxon>Fungi</taxon>
        <taxon>Dikarya</taxon>
        <taxon>Basidiomycota</taxon>
        <taxon>Agaricomycotina</taxon>
        <taxon>Tremellomycetes</taxon>
        <taxon>Filobasidiales</taxon>
        <taxon>Filobasidiaceae</taxon>
        <taxon>Naganishia</taxon>
    </lineage>
</organism>
<comment type="caution">
    <text evidence="1">The sequence shown here is derived from an EMBL/GenBank/DDBJ whole genome shotgun (WGS) entry which is preliminary data.</text>
</comment>
<evidence type="ECO:0000313" key="1">
    <source>
        <dbReference type="EMBL" id="KAJ9118880.1"/>
    </source>
</evidence>
<dbReference type="EMBL" id="JASBWV010000027">
    <property type="protein sequence ID" value="KAJ9118880.1"/>
    <property type="molecule type" value="Genomic_DNA"/>
</dbReference>
<keyword evidence="2" id="KW-1185">Reference proteome</keyword>
<dbReference type="Proteomes" id="UP001234202">
    <property type="component" value="Unassembled WGS sequence"/>
</dbReference>
<name>A0ACC2X5K9_9TREE</name>
<evidence type="ECO:0000313" key="2">
    <source>
        <dbReference type="Proteomes" id="UP001234202"/>
    </source>
</evidence>
<proteinExistence type="predicted"/>
<sequence length="438" mass="47877">MLSDTPEITTKHSISSAGDLHDATPVLASTLGRQRRASSDGTAADSSEEGGAGRQNRPGEKQVVRDEVAPAPPGPPAGGPPFKKFGHKCESQALCMWEGPCDRADTMNDTMQSTIRHFSSSTSLGSAVVTAGINNRNGNSLNGSSIGRLGFFEGDVADYPDEASVIHAVVENELWGVVVVNADATVQLQAARQSGNSMYDPRSAIGFYYAQARMENAINGYLVPITSSLLTQTTERWASQSIAEYYFTFVFAMAFNVVREIIGPKLTLRSYLAFRLIVPVVVYAWLALNLAMINLPFKLPFDAKFTYAGGFFLWWMVLYAGMLAVGFALEFCIVLLTPRFVAFALLPIIIVQVSVVSLPHELQPRLYRYGVATPFYRVSNAVRTIIFNTKNDIGVDFGILLGWTVLSMITVSALTTLFRRKEEKKEQAEREKAAVGNA</sequence>
<accession>A0ACC2X5K9</accession>